<feature type="compositionally biased region" description="Basic and acidic residues" evidence="1">
    <location>
        <begin position="810"/>
        <end position="823"/>
    </location>
</feature>
<keyword evidence="3" id="KW-1185">Reference proteome</keyword>
<dbReference type="GO" id="GO:0001181">
    <property type="term" value="F:RNA polymerase I general transcription initiation factor activity"/>
    <property type="evidence" value="ECO:0007669"/>
    <property type="project" value="TreeGrafter"/>
</dbReference>
<feature type="region of interest" description="Disordered" evidence="1">
    <location>
        <begin position="853"/>
        <end position="923"/>
    </location>
</feature>
<proteinExistence type="predicted"/>
<feature type="compositionally biased region" description="Acidic residues" evidence="1">
    <location>
        <begin position="906"/>
        <end position="923"/>
    </location>
</feature>
<dbReference type="EMBL" id="SDIL01000042">
    <property type="protein sequence ID" value="RXK38772.1"/>
    <property type="molecule type" value="Genomic_DNA"/>
</dbReference>
<feature type="compositionally biased region" description="Acidic residues" evidence="1">
    <location>
        <begin position="445"/>
        <end position="463"/>
    </location>
</feature>
<dbReference type="OrthoDB" id="2240312at2759"/>
<protein>
    <submittedName>
        <fullName evidence="2">Uncharacterized protein</fullName>
    </submittedName>
</protein>
<dbReference type="InParanoid" id="A0A4Q1BMA1"/>
<dbReference type="GO" id="GO:0000500">
    <property type="term" value="C:RNA polymerase I upstream activating factor complex"/>
    <property type="evidence" value="ECO:0007669"/>
    <property type="project" value="InterPro"/>
</dbReference>
<dbReference type="PANTHER" id="PTHR28079:SF1">
    <property type="entry name" value="RNA POLYMERASE I-SPECIFIC TRANSCRIPTION INITIATION FACTOR RRN5"/>
    <property type="match status" value="1"/>
</dbReference>
<accession>A0A4Q1BMA1</accession>
<organism evidence="2 3">
    <name type="scientific">Tremella mesenterica</name>
    <name type="common">Jelly fungus</name>
    <dbReference type="NCBI Taxonomy" id="5217"/>
    <lineage>
        <taxon>Eukaryota</taxon>
        <taxon>Fungi</taxon>
        <taxon>Dikarya</taxon>
        <taxon>Basidiomycota</taxon>
        <taxon>Agaricomycotina</taxon>
        <taxon>Tremellomycetes</taxon>
        <taxon>Tremellales</taxon>
        <taxon>Tremellaceae</taxon>
        <taxon>Tremella</taxon>
    </lineage>
</organism>
<evidence type="ECO:0000256" key="1">
    <source>
        <dbReference type="SAM" id="MobiDB-lite"/>
    </source>
</evidence>
<dbReference type="PANTHER" id="PTHR28079">
    <property type="entry name" value="RNA POLYMERASE I-SPECIFIC TRANSCRIPTION INITIATION FACTOR RRN5"/>
    <property type="match status" value="1"/>
</dbReference>
<reference evidence="2 3" key="1">
    <citation type="submission" date="2016-06" db="EMBL/GenBank/DDBJ databases">
        <title>Evolution of pathogenesis and genome organization in the Tremellales.</title>
        <authorList>
            <person name="Cuomo C."/>
            <person name="Litvintseva A."/>
            <person name="Heitman J."/>
            <person name="Chen Y."/>
            <person name="Sun S."/>
            <person name="Springer D."/>
            <person name="Dromer F."/>
            <person name="Young S."/>
            <person name="Zeng Q."/>
            <person name="Chapman S."/>
            <person name="Gujja S."/>
            <person name="Saif S."/>
            <person name="Birren B."/>
        </authorList>
    </citation>
    <scope>NUCLEOTIDE SEQUENCE [LARGE SCALE GENOMIC DNA]</scope>
    <source>
        <strain evidence="2 3">ATCC 28783</strain>
    </source>
</reference>
<feature type="region of interest" description="Disordered" evidence="1">
    <location>
        <begin position="445"/>
        <end position="471"/>
    </location>
</feature>
<dbReference type="AlphaFoldDB" id="A0A4Q1BMA1"/>
<evidence type="ECO:0000313" key="2">
    <source>
        <dbReference type="EMBL" id="RXK38772.1"/>
    </source>
</evidence>
<dbReference type="InterPro" id="IPR039601">
    <property type="entry name" value="Rrn5"/>
</dbReference>
<feature type="compositionally biased region" description="Basic and acidic residues" evidence="1">
    <location>
        <begin position="786"/>
        <end position="800"/>
    </location>
</feature>
<dbReference type="GO" id="GO:0042790">
    <property type="term" value="P:nucleolar large rRNA transcription by RNA polymerase I"/>
    <property type="evidence" value="ECO:0007669"/>
    <property type="project" value="InterPro"/>
</dbReference>
<gene>
    <name evidence="2" type="ORF">M231_03948</name>
</gene>
<feature type="region of interest" description="Disordered" evidence="1">
    <location>
        <begin position="777"/>
        <end position="823"/>
    </location>
</feature>
<dbReference type="GO" id="GO:0000182">
    <property type="term" value="F:rDNA binding"/>
    <property type="evidence" value="ECO:0007669"/>
    <property type="project" value="TreeGrafter"/>
</dbReference>
<dbReference type="STRING" id="5217.A0A4Q1BMA1"/>
<feature type="compositionally biased region" description="Basic and acidic residues" evidence="1">
    <location>
        <begin position="571"/>
        <end position="586"/>
    </location>
</feature>
<dbReference type="Proteomes" id="UP000289152">
    <property type="component" value="Unassembled WGS sequence"/>
</dbReference>
<feature type="region of interest" description="Disordered" evidence="1">
    <location>
        <begin position="550"/>
        <end position="597"/>
    </location>
</feature>
<feature type="region of interest" description="Disordered" evidence="1">
    <location>
        <begin position="1"/>
        <end position="55"/>
    </location>
</feature>
<name>A0A4Q1BMA1_TREME</name>
<feature type="compositionally biased region" description="Acidic residues" evidence="1">
    <location>
        <begin position="871"/>
        <end position="897"/>
    </location>
</feature>
<sequence length="923" mass="106649">MSTEPLYTTKKRKRKLPESSSSGSSSSSSSPHVALPRPTTHRPSTDEDLYSDPQNQDTNLIESYISHLDAHINSSRLAQSALSNPYLRAHSNHIQSSLIGPTFTAWSSAEKRSFFSSLSRHSRYRPDLIAEDIGKTESEVLWYLDYLSQGARRLKRLARHHEKGSLKRGRVWRSGLAPSAREIPQDEIDLEERLAEEVEGLAMEYERGEWEAQKKEDRLKEGYAVETTAKKSIKENGWNWTKLRKIELQGQLENKWGMEDWTGEMTREKLDVIDGIMVPSWSTWLSQRSSRRDIALPSFPDIKMKSNHSLFEKDQERIQGPEQIDDDEIGPRKAKKDKIAHETAEIIRLNSIPKNNRTSEEKTQLHLLQNKKQNRERYRTKLLLNEGMSEEQIKNEGGADIIFALREKCPTRDNSKEVESRRARSRLLGWTNRARRYKSMTLAEEDDVYQESEDEHSEEGKEDDEGKKRRWSERKEEDRLTDWHAMDWIIREGWDIFNFSRMRELLVLSDTQGLSSEVLDKISLELRAFLTRLIFDTIILAESRQFSTGRVRNSSSSKSTHTLTPEDDGDSSVRFDGDNHSRDDFPRPGSRGCSDDGSITADDIYQILSLHDVPHPSERIAKTISQCSGGDLNTKRFSWSVLPPGDLPWNMLHHYPPLAPLVPLDTSTISTTSHPIHSSTHLHDDRITHGTILGFIEEEDSPEVKEEVIKLRKLLERDVDDGMTEDEDEELDEKMERMDEAYDRLLPSVTQSTENDWTNPWAFESDAHMEIDHADSMISPSISSDDENRVREMKEDDKRRREMKRKRKARQEWEGKFKRAQEARKKYEKCLIRIEGERRRRRAVRERGKMDLIKLEILGKGGGRRSRAMIESDDSNEEDQTDEEGSGSGDLDSEEEPWDKGPVEEGDKDDEEEDEGAVEEESD</sequence>
<evidence type="ECO:0000313" key="3">
    <source>
        <dbReference type="Proteomes" id="UP000289152"/>
    </source>
</evidence>
<comment type="caution">
    <text evidence="2">The sequence shown here is derived from an EMBL/GenBank/DDBJ whole genome shotgun (WGS) entry which is preliminary data.</text>
</comment>
<feature type="compositionally biased region" description="Polar residues" evidence="1">
    <location>
        <begin position="550"/>
        <end position="563"/>
    </location>
</feature>
<dbReference type="GO" id="GO:0006361">
    <property type="term" value="P:transcription initiation at RNA polymerase I promoter"/>
    <property type="evidence" value="ECO:0007669"/>
    <property type="project" value="TreeGrafter"/>
</dbReference>
<dbReference type="VEuPathDB" id="FungiDB:TREMEDRAFT_64814"/>
<feature type="compositionally biased region" description="Low complexity" evidence="1">
    <location>
        <begin position="19"/>
        <end position="30"/>
    </location>
</feature>